<dbReference type="EMBL" id="CP097502">
    <property type="protein sequence ID" value="URD73492.1"/>
    <property type="molecule type" value="Genomic_DNA"/>
</dbReference>
<dbReference type="AlphaFoldDB" id="A0A9E7EAR5"/>
<organism evidence="1 2">
    <name type="scientific">Musa troglodytarum</name>
    <name type="common">fe'i banana</name>
    <dbReference type="NCBI Taxonomy" id="320322"/>
    <lineage>
        <taxon>Eukaryota</taxon>
        <taxon>Viridiplantae</taxon>
        <taxon>Streptophyta</taxon>
        <taxon>Embryophyta</taxon>
        <taxon>Tracheophyta</taxon>
        <taxon>Spermatophyta</taxon>
        <taxon>Magnoliopsida</taxon>
        <taxon>Liliopsida</taxon>
        <taxon>Zingiberales</taxon>
        <taxon>Musaceae</taxon>
        <taxon>Musa</taxon>
    </lineage>
</organism>
<name>A0A9E7EAR5_9LILI</name>
<protein>
    <submittedName>
        <fullName evidence="1">Uncharacterized protein</fullName>
    </submittedName>
</protein>
<accession>A0A9E7EAR5</accession>
<reference evidence="1" key="1">
    <citation type="submission" date="2022-05" db="EMBL/GenBank/DDBJ databases">
        <title>The Musa troglodytarum L. genome provides insights into the mechanism of non-climacteric behaviour and enrichment of carotenoids.</title>
        <authorList>
            <person name="Wang J."/>
        </authorList>
    </citation>
    <scope>NUCLEOTIDE SEQUENCE</scope>
    <source>
        <tissue evidence="1">Leaf</tissue>
    </source>
</reference>
<gene>
    <name evidence="1" type="ORF">MUK42_09586</name>
</gene>
<keyword evidence="2" id="KW-1185">Reference proteome</keyword>
<evidence type="ECO:0000313" key="1">
    <source>
        <dbReference type="EMBL" id="URD73492.1"/>
    </source>
</evidence>
<sequence>MVVVAIYVVTGVQGADAAMLERESAGGSYPACWSTYEEARASVATWMTRLHHGPSERGPGH</sequence>
<evidence type="ECO:0000313" key="2">
    <source>
        <dbReference type="Proteomes" id="UP001055439"/>
    </source>
</evidence>
<dbReference type="Proteomes" id="UP001055439">
    <property type="component" value="Chromosome 1"/>
</dbReference>
<proteinExistence type="predicted"/>